<dbReference type="PANTHER" id="PTHR37814">
    <property type="entry name" value="CONSERVED MEMBRANE PROTEIN"/>
    <property type="match status" value="1"/>
</dbReference>
<name>A0A0E3Z0T6_9GAMM</name>
<keyword evidence="1" id="KW-0472">Membrane</keyword>
<dbReference type="Proteomes" id="UP000033067">
    <property type="component" value="Chromosome"/>
</dbReference>
<dbReference type="KEGG" id="psuw:WQ53_05155"/>
<keyword evidence="3" id="KW-1185">Reference proteome</keyword>
<feature type="transmembrane region" description="Helical" evidence="1">
    <location>
        <begin position="186"/>
        <end position="208"/>
    </location>
</feature>
<keyword evidence="1" id="KW-1133">Transmembrane helix</keyword>
<evidence type="ECO:0000313" key="3">
    <source>
        <dbReference type="Proteomes" id="UP000033067"/>
    </source>
</evidence>
<dbReference type="InterPro" id="IPR038728">
    <property type="entry name" value="YkvI-like"/>
</dbReference>
<evidence type="ECO:0000256" key="1">
    <source>
        <dbReference type="SAM" id="Phobius"/>
    </source>
</evidence>
<feature type="transmembrane region" description="Helical" evidence="1">
    <location>
        <begin position="122"/>
        <end position="139"/>
    </location>
</feature>
<dbReference type="PANTHER" id="PTHR37814:SF1">
    <property type="entry name" value="MEMBRANE PROTEIN"/>
    <property type="match status" value="1"/>
</dbReference>
<feature type="transmembrane region" description="Helical" evidence="1">
    <location>
        <begin position="146"/>
        <end position="170"/>
    </location>
</feature>
<reference evidence="2 3" key="1">
    <citation type="journal article" date="2015" name="Genome Announc.">
        <title>Complete Genome Sequence of Pseudoxanthomonas suwonensis Strain J1, a Cellulose-Degrading Bacterium Isolated from Leaf- and Wood-Enriched Soil.</title>
        <authorList>
            <person name="Hou L."/>
            <person name="Jiang J."/>
            <person name="Xu Z."/>
            <person name="Zhou Y."/>
            <person name="Leung F.C."/>
        </authorList>
    </citation>
    <scope>NUCLEOTIDE SEQUENCE [LARGE SCALE GENOMIC DNA]</scope>
    <source>
        <strain evidence="2 3">J1</strain>
    </source>
</reference>
<evidence type="ECO:0000313" key="2">
    <source>
        <dbReference type="EMBL" id="AKC86254.1"/>
    </source>
</evidence>
<feature type="transmembrane region" description="Helical" evidence="1">
    <location>
        <begin position="12"/>
        <end position="30"/>
    </location>
</feature>
<feature type="transmembrane region" description="Helical" evidence="1">
    <location>
        <begin position="220"/>
        <end position="244"/>
    </location>
</feature>
<evidence type="ECO:0008006" key="4">
    <source>
        <dbReference type="Google" id="ProtNLM"/>
    </source>
</evidence>
<dbReference type="RefSeq" id="WP_052631068.1">
    <property type="nucleotide sequence ID" value="NZ_CP011144.1"/>
</dbReference>
<dbReference type="AlphaFoldDB" id="A0A0E3Z0T6"/>
<feature type="transmembrane region" description="Helical" evidence="1">
    <location>
        <begin position="264"/>
        <end position="288"/>
    </location>
</feature>
<dbReference type="PATRIC" id="fig|314722.6.peg.1085"/>
<feature type="transmembrane region" description="Helical" evidence="1">
    <location>
        <begin position="42"/>
        <end position="67"/>
    </location>
</feature>
<accession>A0A0E3Z0T6</accession>
<feature type="transmembrane region" description="Helical" evidence="1">
    <location>
        <begin position="88"/>
        <end position="110"/>
    </location>
</feature>
<feature type="transmembrane region" description="Helical" evidence="1">
    <location>
        <begin position="341"/>
        <end position="360"/>
    </location>
</feature>
<dbReference type="EMBL" id="CP011144">
    <property type="protein sequence ID" value="AKC86254.1"/>
    <property type="molecule type" value="Genomic_DNA"/>
</dbReference>
<gene>
    <name evidence="2" type="ORF">WQ53_05155</name>
</gene>
<protein>
    <recommendedName>
        <fullName evidence="4">Membrane protein YkvI</fullName>
    </recommendedName>
</protein>
<sequence length="374" mass="40994">MKPASTWFQRYLLPGFVFQAAVIAGGYATGRELVEFFLPAGPWGGLLGMAVSMLVWSAVLMVSFELARIARAWDYRAFFKLLLGRGWFAFEIGYFLLMLVIMAVMGAAAGEIAFSLFGLPRLAGSMAMIAATGAMLFFGTAAIEKFLVASVGYLYLVYFVFVAWCVVAFGDRIEASFASVAVDGDWFMAGVTYAGYNVATIPAVLFCVRHFGRRREALAAGALAGPLGMLPGVVFYIAMMGYYHEIADQALPSAFLLAKLQAPWFEWAFQIAVMLTLVDTGVALLHAINERVANAWEERRRPMPRSLRPALAVGVMLVAVYAATAIGLVDLVAKGYGTLTWYFLAIYVLPLMTWGLWLLWRHSARGEAPPASHY</sequence>
<organism evidence="2 3">
    <name type="scientific">Pseudoxanthomonas suwonensis</name>
    <dbReference type="NCBI Taxonomy" id="314722"/>
    <lineage>
        <taxon>Bacteria</taxon>
        <taxon>Pseudomonadati</taxon>
        <taxon>Pseudomonadota</taxon>
        <taxon>Gammaproteobacteria</taxon>
        <taxon>Lysobacterales</taxon>
        <taxon>Lysobacteraceae</taxon>
        <taxon>Pseudoxanthomonas</taxon>
    </lineage>
</organism>
<keyword evidence="1" id="KW-0812">Transmembrane</keyword>
<proteinExistence type="predicted"/>
<dbReference type="OrthoDB" id="5444697at2"/>
<feature type="transmembrane region" description="Helical" evidence="1">
    <location>
        <begin position="309"/>
        <end position="329"/>
    </location>
</feature>